<dbReference type="AlphaFoldDB" id="A0A097QTJ3"/>
<dbReference type="STRING" id="1505907.TEU_05345"/>
<keyword evidence="2" id="KW-1185">Reference proteome</keyword>
<dbReference type="Gene3D" id="3.60.21.10">
    <property type="match status" value="1"/>
</dbReference>
<dbReference type="InterPro" id="IPR029052">
    <property type="entry name" value="Metallo-depent_PP-like"/>
</dbReference>
<evidence type="ECO:0000313" key="1">
    <source>
        <dbReference type="EMBL" id="AIU69805.1"/>
    </source>
</evidence>
<dbReference type="RefSeq" id="WP_050002777.1">
    <property type="nucleotide sequence ID" value="NZ_CP008887.1"/>
</dbReference>
<organism evidence="1 2">
    <name type="scientific">Thermococcus eurythermalis</name>
    <dbReference type="NCBI Taxonomy" id="1505907"/>
    <lineage>
        <taxon>Archaea</taxon>
        <taxon>Methanobacteriati</taxon>
        <taxon>Methanobacteriota</taxon>
        <taxon>Thermococci</taxon>
        <taxon>Thermococcales</taxon>
        <taxon>Thermococcaceae</taxon>
        <taxon>Thermococcus</taxon>
    </lineage>
</organism>
<sequence>MVYVAVLANINGNLPALAKALEKIEELKEEGYEIEKYYVLGNVVGLFPYPKEVLDTLDDLIRNNVVKVIRGEFDQAIAASDPHAEGPDYIDRLNYLDYTKKALKYTWKKLGHEGREFIRDLPIYLVDRIGKNDIFGVYGSPLNPFEGQVLPDQPTSYYEAIMRPVKEYEILFVASPRYPVNAMTRYGRVICPGSIGYPPGKNHKATFALVDVDTLHTKFIEVDYEDEKKLIEEKIRSEGLPEELIKVLYHGKV</sequence>
<proteinExistence type="predicted"/>
<dbReference type="PIRSF" id="PIRSF000883">
    <property type="entry name" value="Pesterase_MJ0912"/>
    <property type="match status" value="1"/>
</dbReference>
<dbReference type="GeneID" id="25152860"/>
<reference evidence="1 2" key="1">
    <citation type="journal article" date="2015" name="Int. J. Syst. Evol. Microbiol.">
        <title>Thermococcus eurythermalis sp. nov., a conditional piezophilic hyperthermophilic archaeon with a wide temperature range isolated from an oil-immersed chimney in the Guaymas Basin.</title>
        <authorList>
            <person name="Zhao W."/>
            <person name="Zeng X."/>
            <person name="Xiao X."/>
        </authorList>
    </citation>
    <scope>NUCLEOTIDE SEQUENCE [LARGE SCALE GENOMIC DNA]</scope>
    <source>
        <strain evidence="1 2">A501</strain>
    </source>
</reference>
<gene>
    <name evidence="1" type="ORF">TEU_05345</name>
</gene>
<evidence type="ECO:0000313" key="2">
    <source>
        <dbReference type="Proteomes" id="UP000029980"/>
    </source>
</evidence>
<dbReference type="EMBL" id="CP008887">
    <property type="protein sequence ID" value="AIU69805.1"/>
    <property type="molecule type" value="Genomic_DNA"/>
</dbReference>
<dbReference type="HOGENOM" id="CLU_1105255_0_0_2"/>
<dbReference type="SUPFAM" id="SSF56300">
    <property type="entry name" value="Metallo-dependent phosphatases"/>
    <property type="match status" value="1"/>
</dbReference>
<dbReference type="Proteomes" id="UP000029980">
    <property type="component" value="Chromosome"/>
</dbReference>
<accession>A0A097QTJ3</accession>
<dbReference type="OrthoDB" id="84592at2157"/>
<name>A0A097QTJ3_9EURY</name>
<protein>
    <submittedName>
        <fullName evidence="1">Metallophosphoesterase</fullName>
    </submittedName>
</protein>
<dbReference type="KEGG" id="teu:TEU_05345"/>
<dbReference type="InterPro" id="IPR011152">
    <property type="entry name" value="Pesterase_MJ0912"/>
</dbReference>